<protein>
    <recommendedName>
        <fullName evidence="8 9">6,7-dimethyl-8-ribityllumazine synthase</fullName>
        <shortName evidence="9">DMRL synthase</shortName>
        <shortName evidence="9">LS</shortName>
        <shortName evidence="9">Lumazine synthase</shortName>
        <ecNumber evidence="3 9">2.5.1.78</ecNumber>
    </recommendedName>
</protein>
<evidence type="ECO:0000256" key="9">
    <source>
        <dbReference type="HAMAP-Rule" id="MF_00178"/>
    </source>
</evidence>
<evidence type="ECO:0000313" key="10">
    <source>
        <dbReference type="EMBL" id="KGE71387.1"/>
    </source>
</evidence>
<comment type="catalytic activity">
    <reaction evidence="6 9">
        <text>(2S)-2-hydroxy-3-oxobutyl phosphate + 5-amino-6-(D-ribitylamino)uracil = 6,7-dimethyl-8-(1-D-ribityl)lumazine + phosphate + 2 H2O + H(+)</text>
        <dbReference type="Rhea" id="RHEA:26152"/>
        <dbReference type="ChEBI" id="CHEBI:15377"/>
        <dbReference type="ChEBI" id="CHEBI:15378"/>
        <dbReference type="ChEBI" id="CHEBI:15934"/>
        <dbReference type="ChEBI" id="CHEBI:43474"/>
        <dbReference type="ChEBI" id="CHEBI:58201"/>
        <dbReference type="ChEBI" id="CHEBI:58830"/>
        <dbReference type="EC" id="2.5.1.78"/>
    </reaction>
</comment>
<proteinExistence type="inferred from homology"/>
<reference evidence="10 11" key="1">
    <citation type="submission" date="2014-05" db="EMBL/GenBank/DDBJ databases">
        <title>De novo Genome Sequence of Spirocheata sp.</title>
        <authorList>
            <person name="Shivani Y."/>
            <person name="Subhash Y."/>
            <person name="Tushar L."/>
            <person name="Sasikala C."/>
            <person name="Ramana C.V."/>
        </authorList>
    </citation>
    <scope>NUCLEOTIDE SEQUENCE [LARGE SCALE GENOMIC DNA]</scope>
    <source>
        <strain evidence="10 11">JC230</strain>
    </source>
</reference>
<dbReference type="HAMAP" id="MF_00178">
    <property type="entry name" value="Lumazine_synth"/>
    <property type="match status" value="1"/>
</dbReference>
<dbReference type="eggNOG" id="COG0054">
    <property type="taxonomic scope" value="Bacteria"/>
</dbReference>
<comment type="function">
    <text evidence="7 9">Catalyzes the formation of 6,7-dimethyl-8-ribityllumazine by condensation of 5-amino-6-(D-ribitylamino)uracil with 3,4-dihydroxy-2-butanone 4-phosphate. This is the penultimate step in the biosynthesis of riboflavin.</text>
</comment>
<dbReference type="SUPFAM" id="SSF52121">
    <property type="entry name" value="Lumazine synthase"/>
    <property type="match status" value="1"/>
</dbReference>
<dbReference type="Pfam" id="PF00885">
    <property type="entry name" value="DMRL_synthase"/>
    <property type="match status" value="1"/>
</dbReference>
<dbReference type="NCBIfam" id="TIGR00114">
    <property type="entry name" value="lumazine-synth"/>
    <property type="match status" value="1"/>
</dbReference>
<dbReference type="FunFam" id="3.40.50.960:FF:000001">
    <property type="entry name" value="6,7-dimethyl-8-ribityllumazine synthase"/>
    <property type="match status" value="1"/>
</dbReference>
<evidence type="ECO:0000256" key="6">
    <source>
        <dbReference type="ARBA" id="ARBA00048785"/>
    </source>
</evidence>
<comment type="pathway">
    <text evidence="1 9">Cofactor biosynthesis; riboflavin biosynthesis; riboflavin from 2-hydroxy-3-oxobutyl phosphate and 5-amino-6-(D-ribitylamino)uracil: step 1/2.</text>
</comment>
<dbReference type="CDD" id="cd09209">
    <property type="entry name" value="Lumazine_synthase-I"/>
    <property type="match status" value="1"/>
</dbReference>
<evidence type="ECO:0000256" key="8">
    <source>
        <dbReference type="ARBA" id="ARBA00072606"/>
    </source>
</evidence>
<dbReference type="PANTHER" id="PTHR21058">
    <property type="entry name" value="6,7-DIMETHYL-8-RIBITYLLUMAZINE SYNTHASE DMRL SYNTHASE LUMAZINE SYNTHASE"/>
    <property type="match status" value="1"/>
</dbReference>
<dbReference type="NCBIfam" id="NF000812">
    <property type="entry name" value="PRK00061.1-4"/>
    <property type="match status" value="1"/>
</dbReference>
<feature type="binding site" evidence="9">
    <location>
        <begin position="77"/>
        <end position="79"/>
    </location>
    <ligand>
        <name>5-amino-6-(D-ribitylamino)uracil</name>
        <dbReference type="ChEBI" id="CHEBI:15934"/>
    </ligand>
</feature>
<evidence type="ECO:0000256" key="7">
    <source>
        <dbReference type="ARBA" id="ARBA00058151"/>
    </source>
</evidence>
<gene>
    <name evidence="9 10" type="primary">ribH</name>
    <name evidence="10" type="ORF">DC28_11320</name>
</gene>
<evidence type="ECO:0000256" key="1">
    <source>
        <dbReference type="ARBA" id="ARBA00004917"/>
    </source>
</evidence>
<feature type="binding site" evidence="9">
    <location>
        <position position="19"/>
    </location>
    <ligand>
        <name>5-amino-6-(D-ribitylamino)uracil</name>
        <dbReference type="ChEBI" id="CHEBI:15934"/>
    </ligand>
</feature>
<keyword evidence="4 9" id="KW-0686">Riboflavin biosynthesis</keyword>
<dbReference type="GO" id="GO:0009231">
    <property type="term" value="P:riboflavin biosynthetic process"/>
    <property type="evidence" value="ECO:0007669"/>
    <property type="project" value="UniProtKB-UniRule"/>
</dbReference>
<dbReference type="EMBL" id="JNUP01000066">
    <property type="protein sequence ID" value="KGE71387.1"/>
    <property type="molecule type" value="Genomic_DNA"/>
</dbReference>
<dbReference type="InterPro" id="IPR034964">
    <property type="entry name" value="LS"/>
</dbReference>
<dbReference type="Proteomes" id="UP000029692">
    <property type="component" value="Unassembled WGS sequence"/>
</dbReference>
<dbReference type="InterPro" id="IPR036467">
    <property type="entry name" value="LS/RS_sf"/>
</dbReference>
<feature type="binding site" evidence="9">
    <location>
        <position position="124"/>
    </location>
    <ligand>
        <name>(2S)-2-hydroxy-3-oxobutyl phosphate</name>
        <dbReference type="ChEBI" id="CHEBI:58830"/>
    </ligand>
</feature>
<feature type="active site" description="Proton donor" evidence="9">
    <location>
        <position position="85"/>
    </location>
</feature>
<name>A0A098QY39_9SPIO</name>
<dbReference type="InterPro" id="IPR002180">
    <property type="entry name" value="LS/RS"/>
</dbReference>
<dbReference type="AlphaFoldDB" id="A0A098QY39"/>
<dbReference type="EC" id="2.5.1.78" evidence="3 9"/>
<feature type="binding site" evidence="9">
    <location>
        <begin position="53"/>
        <end position="55"/>
    </location>
    <ligand>
        <name>5-amino-6-(D-ribitylamino)uracil</name>
        <dbReference type="ChEBI" id="CHEBI:15934"/>
    </ligand>
</feature>
<evidence type="ECO:0000256" key="5">
    <source>
        <dbReference type="ARBA" id="ARBA00022679"/>
    </source>
</evidence>
<accession>A0A098QY39</accession>
<dbReference type="GO" id="GO:0000906">
    <property type="term" value="F:6,7-dimethyl-8-ribityllumazine synthase activity"/>
    <property type="evidence" value="ECO:0007669"/>
    <property type="project" value="UniProtKB-UniRule"/>
</dbReference>
<evidence type="ECO:0000313" key="11">
    <source>
        <dbReference type="Proteomes" id="UP000029692"/>
    </source>
</evidence>
<keyword evidence="5 9" id="KW-0808">Transferase</keyword>
<evidence type="ECO:0000256" key="2">
    <source>
        <dbReference type="ARBA" id="ARBA00007424"/>
    </source>
</evidence>
<dbReference type="GO" id="GO:0009349">
    <property type="term" value="C:riboflavin synthase complex"/>
    <property type="evidence" value="ECO:0007669"/>
    <property type="project" value="UniProtKB-UniRule"/>
</dbReference>
<comment type="similarity">
    <text evidence="2 9">Belongs to the DMRL synthase family.</text>
</comment>
<comment type="caution">
    <text evidence="10">The sequence shown here is derived from an EMBL/GenBank/DDBJ whole genome shotgun (WGS) entry which is preliminary data.</text>
</comment>
<dbReference type="UniPathway" id="UPA00275">
    <property type="reaction ID" value="UER00404"/>
</dbReference>
<keyword evidence="11" id="KW-1185">Reference proteome</keyword>
<dbReference type="Gene3D" id="3.40.50.960">
    <property type="entry name" value="Lumazine/riboflavin synthase"/>
    <property type="match status" value="1"/>
</dbReference>
<dbReference type="GO" id="GO:0005829">
    <property type="term" value="C:cytosol"/>
    <property type="evidence" value="ECO:0007669"/>
    <property type="project" value="TreeGrafter"/>
</dbReference>
<evidence type="ECO:0000256" key="3">
    <source>
        <dbReference type="ARBA" id="ARBA00012664"/>
    </source>
</evidence>
<feature type="binding site" evidence="9">
    <location>
        <position position="110"/>
    </location>
    <ligand>
        <name>5-amino-6-(D-ribitylamino)uracil</name>
        <dbReference type="ChEBI" id="CHEBI:15934"/>
    </ligand>
</feature>
<sequence>MEGRYHGQGRRIALVVSRFNSFATEPLTQGALDCLVRHGVDPGDVEVCKVPGAWELPLAAKRYAASGKWDGVIALGAVIRGDTPHFEYVSAETSKGIAQASLETGIPISFGVLTTNTTDQALDRAGIKSGNKGWDAALGLLEMIDLLNRIE</sequence>
<dbReference type="PANTHER" id="PTHR21058:SF0">
    <property type="entry name" value="6,7-DIMETHYL-8-RIBITYLLUMAZINE SYNTHASE"/>
    <property type="match status" value="1"/>
</dbReference>
<evidence type="ECO:0000256" key="4">
    <source>
        <dbReference type="ARBA" id="ARBA00022619"/>
    </source>
</evidence>
<feature type="binding site" evidence="9">
    <location>
        <begin position="82"/>
        <end position="83"/>
    </location>
    <ligand>
        <name>(2S)-2-hydroxy-3-oxobutyl phosphate</name>
        <dbReference type="ChEBI" id="CHEBI:58830"/>
    </ligand>
</feature>
<dbReference type="STRING" id="1480694.DC28_11320"/>
<organism evidence="10 11">
    <name type="scientific">Spirochaeta lutea</name>
    <dbReference type="NCBI Taxonomy" id="1480694"/>
    <lineage>
        <taxon>Bacteria</taxon>
        <taxon>Pseudomonadati</taxon>
        <taxon>Spirochaetota</taxon>
        <taxon>Spirochaetia</taxon>
        <taxon>Spirochaetales</taxon>
        <taxon>Spirochaetaceae</taxon>
        <taxon>Spirochaeta</taxon>
    </lineage>
</organism>